<protein>
    <recommendedName>
        <fullName evidence="1">Fungal STAND N-terminal Goodbye domain-containing protein</fullName>
    </recommendedName>
</protein>
<dbReference type="OrthoDB" id="3234149at2759"/>
<reference evidence="2" key="2">
    <citation type="journal article" date="2020" name="Nat. Commun.">
        <title>Large-scale genome sequencing of mycorrhizal fungi provides insights into the early evolution of symbiotic traits.</title>
        <authorList>
            <person name="Miyauchi S."/>
            <person name="Kiss E."/>
            <person name="Kuo A."/>
            <person name="Drula E."/>
            <person name="Kohler A."/>
            <person name="Sanchez-Garcia M."/>
            <person name="Morin E."/>
            <person name="Andreopoulos B."/>
            <person name="Barry K.W."/>
            <person name="Bonito G."/>
            <person name="Buee M."/>
            <person name="Carver A."/>
            <person name="Chen C."/>
            <person name="Cichocki N."/>
            <person name="Clum A."/>
            <person name="Culley D."/>
            <person name="Crous P.W."/>
            <person name="Fauchery L."/>
            <person name="Girlanda M."/>
            <person name="Hayes R.D."/>
            <person name="Keri Z."/>
            <person name="LaButti K."/>
            <person name="Lipzen A."/>
            <person name="Lombard V."/>
            <person name="Magnuson J."/>
            <person name="Maillard F."/>
            <person name="Murat C."/>
            <person name="Nolan M."/>
            <person name="Ohm R.A."/>
            <person name="Pangilinan J."/>
            <person name="Pereira M.F."/>
            <person name="Perotto S."/>
            <person name="Peter M."/>
            <person name="Pfister S."/>
            <person name="Riley R."/>
            <person name="Sitrit Y."/>
            <person name="Stielow J.B."/>
            <person name="Szollosi G."/>
            <person name="Zifcakova L."/>
            <person name="Stursova M."/>
            <person name="Spatafora J.W."/>
            <person name="Tedersoo L."/>
            <person name="Vaario L.M."/>
            <person name="Yamada A."/>
            <person name="Yan M."/>
            <person name="Wang P."/>
            <person name="Xu J."/>
            <person name="Bruns T."/>
            <person name="Baldrian P."/>
            <person name="Vilgalys R."/>
            <person name="Dunand C."/>
            <person name="Henrissat B."/>
            <person name="Grigoriev I.V."/>
            <person name="Hibbett D."/>
            <person name="Nagy L.G."/>
            <person name="Martin F.M."/>
        </authorList>
    </citation>
    <scope>NUCLEOTIDE SEQUENCE</scope>
    <source>
        <strain evidence="2">Prilba</strain>
    </source>
</reference>
<evidence type="ECO:0000259" key="1">
    <source>
        <dbReference type="Pfam" id="PF17109"/>
    </source>
</evidence>
<dbReference type="EMBL" id="WHVB01000036">
    <property type="protein sequence ID" value="KAF8467476.1"/>
    <property type="molecule type" value="Genomic_DNA"/>
</dbReference>
<accession>A0A9P5JWI7</accession>
<gene>
    <name evidence="2" type="ORF">DFH94DRAFT_848266</name>
</gene>
<sequence length="151" mass="16778">MRMKSCDSPTTILSILQDFIQQFDRRRRSDEKLTSWLNPTINVLYAFSSTVGQGLGLIFSPANVVFSGIGVLLLAAKDVDASQDVLIDIFVRIEGFFMRLQSYTEVRPTAAMTDVIVKIMIEVLSILAIATKEIKQGRSSEPIGVHKLLVT</sequence>
<proteinExistence type="predicted"/>
<reference evidence="2" key="1">
    <citation type="submission" date="2019-10" db="EMBL/GenBank/DDBJ databases">
        <authorList>
            <consortium name="DOE Joint Genome Institute"/>
            <person name="Kuo A."/>
            <person name="Miyauchi S."/>
            <person name="Kiss E."/>
            <person name="Drula E."/>
            <person name="Kohler A."/>
            <person name="Sanchez-Garcia M."/>
            <person name="Andreopoulos B."/>
            <person name="Barry K.W."/>
            <person name="Bonito G."/>
            <person name="Buee M."/>
            <person name="Carver A."/>
            <person name="Chen C."/>
            <person name="Cichocki N."/>
            <person name="Clum A."/>
            <person name="Culley D."/>
            <person name="Crous P.W."/>
            <person name="Fauchery L."/>
            <person name="Girlanda M."/>
            <person name="Hayes R."/>
            <person name="Keri Z."/>
            <person name="LaButti K."/>
            <person name="Lipzen A."/>
            <person name="Lombard V."/>
            <person name="Magnuson J."/>
            <person name="Maillard F."/>
            <person name="Morin E."/>
            <person name="Murat C."/>
            <person name="Nolan M."/>
            <person name="Ohm R."/>
            <person name="Pangilinan J."/>
            <person name="Pereira M."/>
            <person name="Perotto S."/>
            <person name="Peter M."/>
            <person name="Riley R."/>
            <person name="Sitrit Y."/>
            <person name="Stielow B."/>
            <person name="Szollosi G."/>
            <person name="Zifcakova L."/>
            <person name="Stursova M."/>
            <person name="Spatafora J.W."/>
            <person name="Tedersoo L."/>
            <person name="Vaario L.-M."/>
            <person name="Yamada A."/>
            <person name="Yan M."/>
            <person name="Wang P."/>
            <person name="Xu J."/>
            <person name="Bruns T."/>
            <person name="Baldrian P."/>
            <person name="Vilgalys R."/>
            <person name="Henrissat B."/>
            <person name="Grigoriev I.V."/>
            <person name="Hibbett D."/>
            <person name="Nagy L.G."/>
            <person name="Martin F.M."/>
        </authorList>
    </citation>
    <scope>NUCLEOTIDE SEQUENCE</scope>
    <source>
        <strain evidence="2">Prilba</strain>
    </source>
</reference>
<evidence type="ECO:0000313" key="3">
    <source>
        <dbReference type="Proteomes" id="UP000759537"/>
    </source>
</evidence>
<keyword evidence="3" id="KW-1185">Reference proteome</keyword>
<dbReference type="Pfam" id="PF17109">
    <property type="entry name" value="Goodbye"/>
    <property type="match status" value="1"/>
</dbReference>
<evidence type="ECO:0000313" key="2">
    <source>
        <dbReference type="EMBL" id="KAF8467476.1"/>
    </source>
</evidence>
<dbReference type="Proteomes" id="UP000759537">
    <property type="component" value="Unassembled WGS sequence"/>
</dbReference>
<organism evidence="2 3">
    <name type="scientific">Russula ochroleuca</name>
    <dbReference type="NCBI Taxonomy" id="152965"/>
    <lineage>
        <taxon>Eukaryota</taxon>
        <taxon>Fungi</taxon>
        <taxon>Dikarya</taxon>
        <taxon>Basidiomycota</taxon>
        <taxon>Agaricomycotina</taxon>
        <taxon>Agaricomycetes</taxon>
        <taxon>Russulales</taxon>
        <taxon>Russulaceae</taxon>
        <taxon>Russula</taxon>
    </lineage>
</organism>
<dbReference type="InterPro" id="IPR031350">
    <property type="entry name" value="Goodbye_dom"/>
</dbReference>
<dbReference type="AlphaFoldDB" id="A0A9P5JWI7"/>
<name>A0A9P5JWI7_9AGAM</name>
<comment type="caution">
    <text evidence="2">The sequence shown here is derived from an EMBL/GenBank/DDBJ whole genome shotgun (WGS) entry which is preliminary data.</text>
</comment>
<feature type="domain" description="Fungal STAND N-terminal Goodbye" evidence="1">
    <location>
        <begin position="5"/>
        <end position="103"/>
    </location>
</feature>